<organism evidence="4 5">
    <name type="scientific">Actinocorallia aurantiaca</name>
    <dbReference type="NCBI Taxonomy" id="46204"/>
    <lineage>
        <taxon>Bacteria</taxon>
        <taxon>Bacillati</taxon>
        <taxon>Actinomycetota</taxon>
        <taxon>Actinomycetes</taxon>
        <taxon>Streptosporangiales</taxon>
        <taxon>Thermomonosporaceae</taxon>
        <taxon>Actinocorallia</taxon>
    </lineage>
</organism>
<dbReference type="Pfam" id="PF01494">
    <property type="entry name" value="FAD_binding_3"/>
    <property type="match status" value="2"/>
</dbReference>
<dbReference type="Gene3D" id="3.50.50.60">
    <property type="entry name" value="FAD/NAD(P)-binding domain"/>
    <property type="match status" value="1"/>
</dbReference>
<dbReference type="InterPro" id="IPR002938">
    <property type="entry name" value="FAD-bd"/>
</dbReference>
<dbReference type="PANTHER" id="PTHR13789:SF309">
    <property type="entry name" value="PUTATIVE (AFU_ORTHOLOGUE AFUA_6G14510)-RELATED"/>
    <property type="match status" value="1"/>
</dbReference>
<keyword evidence="2" id="KW-0503">Monooxygenase</keyword>
<evidence type="ECO:0000256" key="2">
    <source>
        <dbReference type="ARBA" id="ARBA00023033"/>
    </source>
</evidence>
<dbReference type="PANTHER" id="PTHR13789">
    <property type="entry name" value="MONOOXYGENASE"/>
    <property type="match status" value="1"/>
</dbReference>
<feature type="domain" description="FAD-binding" evidence="3">
    <location>
        <begin position="2"/>
        <end position="162"/>
    </location>
</feature>
<accession>A0ABN3U4Q7</accession>
<evidence type="ECO:0000313" key="4">
    <source>
        <dbReference type="EMBL" id="GAA2724603.1"/>
    </source>
</evidence>
<dbReference type="InterPro" id="IPR050493">
    <property type="entry name" value="FAD-dep_Monooxygenase_BioMet"/>
</dbReference>
<evidence type="ECO:0000256" key="1">
    <source>
        <dbReference type="ARBA" id="ARBA00023002"/>
    </source>
</evidence>
<dbReference type="SUPFAM" id="SSF51905">
    <property type="entry name" value="FAD/NAD(P)-binding domain"/>
    <property type="match status" value="1"/>
</dbReference>
<keyword evidence="5" id="KW-1185">Reference proteome</keyword>
<dbReference type="Proteomes" id="UP001501842">
    <property type="component" value="Unassembled WGS sequence"/>
</dbReference>
<protein>
    <submittedName>
        <fullName evidence="4">FAD-dependent oxidoreductase</fullName>
    </submittedName>
</protein>
<proteinExistence type="predicted"/>
<name>A0ABN3U4Q7_9ACTN</name>
<dbReference type="EMBL" id="BAAATZ010000007">
    <property type="protein sequence ID" value="GAA2724603.1"/>
    <property type="molecule type" value="Genomic_DNA"/>
</dbReference>
<keyword evidence="1" id="KW-0560">Oxidoreductase</keyword>
<gene>
    <name evidence="4" type="ORF">GCM10010439_22640</name>
</gene>
<comment type="caution">
    <text evidence="4">The sequence shown here is derived from an EMBL/GenBank/DDBJ whole genome shotgun (WGS) entry which is preliminary data.</text>
</comment>
<dbReference type="PRINTS" id="PR00420">
    <property type="entry name" value="RNGMNOXGNASE"/>
</dbReference>
<evidence type="ECO:0000313" key="5">
    <source>
        <dbReference type="Proteomes" id="UP001501842"/>
    </source>
</evidence>
<reference evidence="4 5" key="1">
    <citation type="journal article" date="2019" name="Int. J. Syst. Evol. Microbiol.">
        <title>The Global Catalogue of Microorganisms (GCM) 10K type strain sequencing project: providing services to taxonomists for standard genome sequencing and annotation.</title>
        <authorList>
            <consortium name="The Broad Institute Genomics Platform"/>
            <consortium name="The Broad Institute Genome Sequencing Center for Infectious Disease"/>
            <person name="Wu L."/>
            <person name="Ma J."/>
        </authorList>
    </citation>
    <scope>NUCLEOTIDE SEQUENCE [LARGE SCALE GENOMIC DNA]</scope>
    <source>
        <strain evidence="4 5">JCM 8201</strain>
    </source>
</reference>
<evidence type="ECO:0000259" key="3">
    <source>
        <dbReference type="Pfam" id="PF01494"/>
    </source>
</evidence>
<sequence>MLVAGAGVGGLALARGLAADGHHVRVFEKADGPRTSGGVLTLWSNGAGILAELGVSLDGEGAPVDALVQYAFDGRRLLRMDAASAVRRYGRQHVCLPRRRLIRLLTDGLPDGAVSFGRACTGLAYDEGGVRLDFADGSSETGDVLVGADGHRSAVRRALWGQNPGGSDRTPQFIAVEDTEDSVVRTLSEQLSRSGDPGEPSGWATWQGLGRVPLGLAERREGMLIVGREGVCGLMPAGKDLVQWWFDRRWTPGDPLPELPVHDLRRRFGHWASPVPEVLAAIDGEVEFFPHYRHRVPRVWGRGPCTLVGDAAHTMPPTQAQGANQALEDAWALISALREATDLPVALRRYERERSRRAARIALAAGTECVNRYLPVLSRLVPDRLTGPAYTWWLRHISDYLSDLPR</sequence>
<feature type="domain" description="FAD-binding" evidence="3">
    <location>
        <begin position="292"/>
        <end position="361"/>
    </location>
</feature>
<dbReference type="InterPro" id="IPR036188">
    <property type="entry name" value="FAD/NAD-bd_sf"/>
</dbReference>